<evidence type="ECO:0000256" key="12">
    <source>
        <dbReference type="SAM" id="SignalP"/>
    </source>
</evidence>
<dbReference type="InterPro" id="IPR011276">
    <property type="entry name" value="TonB_haem/Hb_rcpt"/>
</dbReference>
<feature type="chain" id="PRO_5037942755" evidence="12">
    <location>
        <begin position="28"/>
        <end position="669"/>
    </location>
</feature>
<keyword evidence="4 10" id="KW-1134">Transmembrane beta strand</keyword>
<dbReference type="Pfam" id="PF07715">
    <property type="entry name" value="Plug"/>
    <property type="match status" value="1"/>
</dbReference>
<keyword evidence="7 10" id="KW-0472">Membrane</keyword>
<feature type="domain" description="TonB-dependent receptor plug" evidence="14">
    <location>
        <begin position="46"/>
        <end position="160"/>
    </location>
</feature>
<dbReference type="PANTHER" id="PTHR30069:SF41">
    <property type="entry name" value="HEME_HEMOPEXIN UTILIZATION PROTEIN C"/>
    <property type="match status" value="1"/>
</dbReference>
<keyword evidence="5 10" id="KW-0812">Transmembrane</keyword>
<dbReference type="RefSeq" id="WP_206939453.1">
    <property type="nucleotide sequence ID" value="NZ_JAFLNF010000003.1"/>
</dbReference>
<evidence type="ECO:0000256" key="6">
    <source>
        <dbReference type="ARBA" id="ARBA00023077"/>
    </source>
</evidence>
<organism evidence="15 16">
    <name type="scientific">Roseibium limicola</name>
    <dbReference type="NCBI Taxonomy" id="2816037"/>
    <lineage>
        <taxon>Bacteria</taxon>
        <taxon>Pseudomonadati</taxon>
        <taxon>Pseudomonadota</taxon>
        <taxon>Alphaproteobacteria</taxon>
        <taxon>Hyphomicrobiales</taxon>
        <taxon>Stappiaceae</taxon>
        <taxon>Roseibium</taxon>
    </lineage>
</organism>
<evidence type="ECO:0000256" key="4">
    <source>
        <dbReference type="ARBA" id="ARBA00022452"/>
    </source>
</evidence>
<dbReference type="Proteomes" id="UP000664779">
    <property type="component" value="Unassembled WGS sequence"/>
</dbReference>
<dbReference type="InterPro" id="IPR037066">
    <property type="entry name" value="Plug_dom_sf"/>
</dbReference>
<evidence type="ECO:0000259" key="13">
    <source>
        <dbReference type="Pfam" id="PF00593"/>
    </source>
</evidence>
<accession>A0A939EMC9</accession>
<dbReference type="Pfam" id="PF00593">
    <property type="entry name" value="TonB_dep_Rec_b-barrel"/>
    <property type="match status" value="1"/>
</dbReference>
<evidence type="ECO:0000256" key="7">
    <source>
        <dbReference type="ARBA" id="ARBA00023136"/>
    </source>
</evidence>
<dbReference type="GO" id="GO:0009279">
    <property type="term" value="C:cell outer membrane"/>
    <property type="evidence" value="ECO:0007669"/>
    <property type="project" value="UniProtKB-SubCell"/>
</dbReference>
<keyword evidence="12" id="KW-0732">Signal</keyword>
<dbReference type="InterPro" id="IPR039426">
    <property type="entry name" value="TonB-dep_rcpt-like"/>
</dbReference>
<protein>
    <submittedName>
        <fullName evidence="15">TonB-dependent receptor</fullName>
    </submittedName>
</protein>
<dbReference type="Gene3D" id="2.40.170.20">
    <property type="entry name" value="TonB-dependent receptor, beta-barrel domain"/>
    <property type="match status" value="1"/>
</dbReference>
<dbReference type="GO" id="GO:0015232">
    <property type="term" value="F:heme transmembrane transporter activity"/>
    <property type="evidence" value="ECO:0007669"/>
    <property type="project" value="InterPro"/>
</dbReference>
<keyword evidence="16" id="KW-1185">Reference proteome</keyword>
<dbReference type="InterPro" id="IPR036942">
    <property type="entry name" value="Beta-barrel_TonB_sf"/>
</dbReference>
<evidence type="ECO:0000256" key="2">
    <source>
        <dbReference type="ARBA" id="ARBA00009810"/>
    </source>
</evidence>
<gene>
    <name evidence="15" type="ORF">J0X15_07645</name>
</gene>
<keyword evidence="9 10" id="KW-0998">Cell outer membrane</keyword>
<evidence type="ECO:0000313" key="16">
    <source>
        <dbReference type="Proteomes" id="UP000664779"/>
    </source>
</evidence>
<dbReference type="GO" id="GO:0044718">
    <property type="term" value="P:siderophore transmembrane transport"/>
    <property type="evidence" value="ECO:0007669"/>
    <property type="project" value="TreeGrafter"/>
</dbReference>
<evidence type="ECO:0000256" key="11">
    <source>
        <dbReference type="RuleBase" id="RU003357"/>
    </source>
</evidence>
<dbReference type="NCBIfam" id="TIGR01785">
    <property type="entry name" value="TonB-hemin"/>
    <property type="match status" value="1"/>
</dbReference>
<keyword evidence="8 15" id="KW-0675">Receptor</keyword>
<proteinExistence type="inferred from homology"/>
<feature type="signal peptide" evidence="12">
    <location>
        <begin position="1"/>
        <end position="27"/>
    </location>
</feature>
<dbReference type="CDD" id="cd01347">
    <property type="entry name" value="ligand_gated_channel"/>
    <property type="match status" value="1"/>
</dbReference>
<evidence type="ECO:0000256" key="3">
    <source>
        <dbReference type="ARBA" id="ARBA00022448"/>
    </source>
</evidence>
<evidence type="ECO:0000259" key="14">
    <source>
        <dbReference type="Pfam" id="PF07715"/>
    </source>
</evidence>
<keyword evidence="3 10" id="KW-0813">Transport</keyword>
<evidence type="ECO:0000256" key="1">
    <source>
        <dbReference type="ARBA" id="ARBA00004571"/>
    </source>
</evidence>
<evidence type="ECO:0000256" key="8">
    <source>
        <dbReference type="ARBA" id="ARBA00023170"/>
    </source>
</evidence>
<dbReference type="GO" id="GO:0015344">
    <property type="term" value="F:siderophore uptake transmembrane transporter activity"/>
    <property type="evidence" value="ECO:0007669"/>
    <property type="project" value="TreeGrafter"/>
</dbReference>
<evidence type="ECO:0000256" key="5">
    <source>
        <dbReference type="ARBA" id="ARBA00022692"/>
    </source>
</evidence>
<name>A0A939EMC9_9HYPH</name>
<dbReference type="AlphaFoldDB" id="A0A939EMC9"/>
<dbReference type="Gene3D" id="2.170.130.10">
    <property type="entry name" value="TonB-dependent receptor, plug domain"/>
    <property type="match status" value="1"/>
</dbReference>
<keyword evidence="6 11" id="KW-0798">TonB box</keyword>
<dbReference type="InterPro" id="IPR000531">
    <property type="entry name" value="Beta-barrel_TonB"/>
</dbReference>
<evidence type="ECO:0000256" key="10">
    <source>
        <dbReference type="PROSITE-ProRule" id="PRU01360"/>
    </source>
</evidence>
<dbReference type="SUPFAM" id="SSF56935">
    <property type="entry name" value="Porins"/>
    <property type="match status" value="1"/>
</dbReference>
<dbReference type="EMBL" id="JAFLNF010000003">
    <property type="protein sequence ID" value="MBO0345087.1"/>
    <property type="molecule type" value="Genomic_DNA"/>
</dbReference>
<feature type="domain" description="TonB-dependent receptor-like beta-barrel" evidence="13">
    <location>
        <begin position="238"/>
        <end position="642"/>
    </location>
</feature>
<comment type="similarity">
    <text evidence="2 10 11">Belongs to the TonB-dependent receptor family.</text>
</comment>
<comment type="subcellular location">
    <subcellularLocation>
        <location evidence="1 10">Cell outer membrane</location>
        <topology evidence="1 10">Multi-pass membrane protein</topology>
    </subcellularLocation>
</comment>
<reference evidence="15" key="1">
    <citation type="submission" date="2021-03" db="EMBL/GenBank/DDBJ databases">
        <title>Roseibium sp. CAU 1637 isolated from Incheon.</title>
        <authorList>
            <person name="Kim W."/>
        </authorList>
    </citation>
    <scope>NUCLEOTIDE SEQUENCE</scope>
    <source>
        <strain evidence="15">CAU 1637</strain>
    </source>
</reference>
<dbReference type="InterPro" id="IPR012910">
    <property type="entry name" value="Plug_dom"/>
</dbReference>
<evidence type="ECO:0000256" key="9">
    <source>
        <dbReference type="ARBA" id="ARBA00023237"/>
    </source>
</evidence>
<dbReference type="PROSITE" id="PS52016">
    <property type="entry name" value="TONB_DEPENDENT_REC_3"/>
    <property type="match status" value="1"/>
</dbReference>
<sequence>MNTHALRTMLLAGTVLSSLVVISPVLAQETELSSVVVNTDSADVATDTAAAVSEIDAEEIEVKQAGSFAELLASVPGVSVAGSSNPAGQAINIRGFGSQGGTYGSDQRVAVSVDGVSAGSDEAYRLGSLSFIEPDLLKNVKVYRGPAGTGLFSSGAIGGAVIAETKDASDLLEGDDRFMARQKLEYSSNGDGLLSSSYVAAQPLENLELLGAFSYRYSDVHVDGDGNDIDGSDFGTPFGLLSGKYTFGDTKAHSIKASYQYGEAKLTNVPYSALVPSFTMFGFVDRDVVENKANLEYGYNPSDNDLVDFKLSVGYRKQEIEQSNSSIPMFASTTEVDFDNEFYTVRAENTSRLETGAFAHSLIYGVDGSIYDRIASYNGNSSSSNPDGRSTKLAAFAQDKIELGRLTLTPTVRFEFQKIEPLNGTTGGYGAESTNFAISPSFEAVYALTDHLNVFGSVAYTDRLPTVDELYNTSVTTELEPETAMNYEAGVSYDHRSFITDGDVFQAKLSVYQNNIENMIDGPTQADEAKVEGFEVEARYDAERFYTMFSYSQIRGYDLSNQYGSSGWLPYVPADEARWTVGTRFPTWNLDVSWEAVFNAGQDRVSSLSETGGYAIHNFKTVWKPEDGLLQGTDVVFGVENVFDRTYTNYLSQENGDGRTFKLTVAKTF</sequence>
<comment type="caution">
    <text evidence="15">The sequence shown here is derived from an EMBL/GenBank/DDBJ whole genome shotgun (WGS) entry which is preliminary data.</text>
</comment>
<evidence type="ECO:0000313" key="15">
    <source>
        <dbReference type="EMBL" id="MBO0345087.1"/>
    </source>
</evidence>
<dbReference type="PANTHER" id="PTHR30069">
    <property type="entry name" value="TONB-DEPENDENT OUTER MEMBRANE RECEPTOR"/>
    <property type="match status" value="1"/>
</dbReference>